<dbReference type="GO" id="GO:0009307">
    <property type="term" value="P:DNA restriction-modification system"/>
    <property type="evidence" value="ECO:0007669"/>
    <property type="project" value="UniProtKB-KW"/>
</dbReference>
<dbReference type="AlphaFoldDB" id="A0A1U7M4K0"/>
<comment type="caution">
    <text evidence="3">The sequence shown here is derived from an EMBL/GenBank/DDBJ whole genome shotgun (WGS) entry which is preliminary data.</text>
</comment>
<sequence>MIENYKKYKLKDIAKYERAKKGTIYPIGSTIIQISASKGEVEYLEDDMEVVEGKYAVVIPDKNINKRYFNIVVNKNIKRFFMKYQSGLNIQIKDIGEIVIELHERDIQDTIAAHFEAIEGDERAIIREIGIMTTLKNRFLRDLFI</sequence>
<keyword evidence="2" id="KW-0238">DNA-binding</keyword>
<evidence type="ECO:0000256" key="2">
    <source>
        <dbReference type="ARBA" id="ARBA00023125"/>
    </source>
</evidence>
<dbReference type="SUPFAM" id="SSF116734">
    <property type="entry name" value="DNA methylase specificity domain"/>
    <property type="match status" value="1"/>
</dbReference>
<dbReference type="EMBL" id="LTDM01000033">
    <property type="protein sequence ID" value="OLS02244.1"/>
    <property type="molecule type" value="Genomic_DNA"/>
</dbReference>
<dbReference type="Proteomes" id="UP000186112">
    <property type="component" value="Unassembled WGS sequence"/>
</dbReference>
<dbReference type="Gene3D" id="3.90.220.20">
    <property type="entry name" value="DNA methylase specificity domains"/>
    <property type="match status" value="1"/>
</dbReference>
<dbReference type="RefSeq" id="WP_075727224.1">
    <property type="nucleotide sequence ID" value="NZ_LTDM01000033.1"/>
</dbReference>
<keyword evidence="1" id="KW-0680">Restriction system</keyword>
<evidence type="ECO:0000313" key="4">
    <source>
        <dbReference type="Proteomes" id="UP000186112"/>
    </source>
</evidence>
<evidence type="ECO:0008006" key="5">
    <source>
        <dbReference type="Google" id="ProtNLM"/>
    </source>
</evidence>
<dbReference type="GO" id="GO:0003677">
    <property type="term" value="F:DNA binding"/>
    <property type="evidence" value="ECO:0007669"/>
    <property type="project" value="UniProtKB-KW"/>
</dbReference>
<dbReference type="OrthoDB" id="3035687at2"/>
<proteinExistence type="predicted"/>
<organism evidence="3 4">
    <name type="scientific">Tissierella creatinophila DSM 6911</name>
    <dbReference type="NCBI Taxonomy" id="1123403"/>
    <lineage>
        <taxon>Bacteria</taxon>
        <taxon>Bacillati</taxon>
        <taxon>Bacillota</taxon>
        <taxon>Tissierellia</taxon>
        <taxon>Tissierellales</taxon>
        <taxon>Tissierellaceae</taxon>
        <taxon>Tissierella</taxon>
    </lineage>
</organism>
<evidence type="ECO:0000313" key="3">
    <source>
        <dbReference type="EMBL" id="OLS02244.1"/>
    </source>
</evidence>
<protein>
    <recommendedName>
        <fullName evidence="5">Type I restriction modification DNA specificity domain protein</fullName>
    </recommendedName>
</protein>
<reference evidence="3 4" key="1">
    <citation type="submission" date="2016-02" db="EMBL/GenBank/DDBJ databases">
        <title>Genome sequence of Tissierella creatinophila DSM 6911.</title>
        <authorList>
            <person name="Poehlein A."/>
            <person name="Daniel R."/>
        </authorList>
    </citation>
    <scope>NUCLEOTIDE SEQUENCE [LARGE SCALE GENOMIC DNA]</scope>
    <source>
        <strain evidence="3 4">DSM 6911</strain>
    </source>
</reference>
<accession>A0A1U7M4K0</accession>
<dbReference type="InterPro" id="IPR044946">
    <property type="entry name" value="Restrct_endonuc_typeI_TRD_sf"/>
</dbReference>
<evidence type="ECO:0000256" key="1">
    <source>
        <dbReference type="ARBA" id="ARBA00022747"/>
    </source>
</evidence>
<gene>
    <name evidence="3" type="ORF">TICRE_17750</name>
</gene>
<name>A0A1U7M4K0_TISCR</name>
<keyword evidence="4" id="KW-1185">Reference proteome</keyword>